<dbReference type="RefSeq" id="WP_379514433.1">
    <property type="nucleotide sequence ID" value="NZ_JBHSPA010000017.1"/>
</dbReference>
<feature type="transmembrane region" description="Helical" evidence="6">
    <location>
        <begin position="12"/>
        <end position="38"/>
    </location>
</feature>
<proteinExistence type="predicted"/>
<accession>A0ABW1CHH0</accession>
<reference evidence="9" key="1">
    <citation type="journal article" date="2019" name="Int. J. Syst. Evol. Microbiol.">
        <title>The Global Catalogue of Microorganisms (GCM) 10K type strain sequencing project: providing services to taxonomists for standard genome sequencing and annotation.</title>
        <authorList>
            <consortium name="The Broad Institute Genomics Platform"/>
            <consortium name="The Broad Institute Genome Sequencing Center for Infectious Disease"/>
            <person name="Wu L."/>
            <person name="Ma J."/>
        </authorList>
    </citation>
    <scope>NUCLEOTIDE SEQUENCE [LARGE SCALE GENOMIC DNA]</scope>
    <source>
        <strain evidence="9">CCUG 53903</strain>
    </source>
</reference>
<dbReference type="PANTHER" id="PTHR42718">
    <property type="entry name" value="MAJOR FACILITATOR SUPERFAMILY MULTIDRUG TRANSPORTER MFSC"/>
    <property type="match status" value="1"/>
</dbReference>
<keyword evidence="2 6" id="KW-0812">Transmembrane</keyword>
<dbReference type="InterPro" id="IPR036259">
    <property type="entry name" value="MFS_trans_sf"/>
</dbReference>
<dbReference type="Pfam" id="PF07690">
    <property type="entry name" value="MFS_1"/>
    <property type="match status" value="1"/>
</dbReference>
<evidence type="ECO:0000256" key="6">
    <source>
        <dbReference type="SAM" id="Phobius"/>
    </source>
</evidence>
<dbReference type="EMBL" id="JBHSPA010000017">
    <property type="protein sequence ID" value="MFC5824912.1"/>
    <property type="molecule type" value="Genomic_DNA"/>
</dbReference>
<sequence>MSVVVSRPSVRVWPVFLVTGLAGFMTTLDNTVVTVALPSIQHDLGARLTTLEWVATGYILTFSGLMLAGGRLADVWGHRRVLLAGLGTFTAASLGAGLAGSIEVLAGARLVQGAFDRRRLFRDRGVSGGRGAARVRGVREHGAGGAGAGRRRGGRGAAAGADARDRAGVARESWR</sequence>
<feature type="transmembrane region" description="Helical" evidence="6">
    <location>
        <begin position="81"/>
        <end position="111"/>
    </location>
</feature>
<evidence type="ECO:0000313" key="8">
    <source>
        <dbReference type="EMBL" id="MFC5824912.1"/>
    </source>
</evidence>
<evidence type="ECO:0000256" key="5">
    <source>
        <dbReference type="SAM" id="MobiDB-lite"/>
    </source>
</evidence>
<dbReference type="PROSITE" id="PS50850">
    <property type="entry name" value="MFS"/>
    <property type="match status" value="1"/>
</dbReference>
<comment type="caution">
    <text evidence="8">The sequence shown here is derived from an EMBL/GenBank/DDBJ whole genome shotgun (WGS) entry which is preliminary data.</text>
</comment>
<dbReference type="Proteomes" id="UP001596058">
    <property type="component" value="Unassembled WGS sequence"/>
</dbReference>
<organism evidence="8 9">
    <name type="scientific">Nonomuraea insulae</name>
    <dbReference type="NCBI Taxonomy" id="1616787"/>
    <lineage>
        <taxon>Bacteria</taxon>
        <taxon>Bacillati</taxon>
        <taxon>Actinomycetota</taxon>
        <taxon>Actinomycetes</taxon>
        <taxon>Streptosporangiales</taxon>
        <taxon>Streptosporangiaceae</taxon>
        <taxon>Nonomuraea</taxon>
    </lineage>
</organism>
<name>A0ABW1CHH0_9ACTN</name>
<evidence type="ECO:0000256" key="4">
    <source>
        <dbReference type="ARBA" id="ARBA00023136"/>
    </source>
</evidence>
<protein>
    <submittedName>
        <fullName evidence="8">MFS transporter</fullName>
    </submittedName>
</protein>
<dbReference type="PANTHER" id="PTHR42718:SF42">
    <property type="entry name" value="EXPORT PROTEIN"/>
    <property type="match status" value="1"/>
</dbReference>
<feature type="domain" description="Major facilitator superfamily (MFS) profile" evidence="7">
    <location>
        <begin position="15"/>
        <end position="175"/>
    </location>
</feature>
<dbReference type="InterPro" id="IPR020846">
    <property type="entry name" value="MFS_dom"/>
</dbReference>
<feature type="transmembrane region" description="Helical" evidence="6">
    <location>
        <begin position="50"/>
        <end position="69"/>
    </location>
</feature>
<feature type="region of interest" description="Disordered" evidence="5">
    <location>
        <begin position="139"/>
        <end position="175"/>
    </location>
</feature>
<comment type="subcellular location">
    <subcellularLocation>
        <location evidence="1">Cell membrane</location>
        <topology evidence="1">Multi-pass membrane protein</topology>
    </subcellularLocation>
</comment>
<evidence type="ECO:0000256" key="2">
    <source>
        <dbReference type="ARBA" id="ARBA00022692"/>
    </source>
</evidence>
<keyword evidence="3 6" id="KW-1133">Transmembrane helix</keyword>
<evidence type="ECO:0000313" key="9">
    <source>
        <dbReference type="Proteomes" id="UP001596058"/>
    </source>
</evidence>
<evidence type="ECO:0000256" key="3">
    <source>
        <dbReference type="ARBA" id="ARBA00022989"/>
    </source>
</evidence>
<dbReference type="Gene3D" id="1.20.1720.10">
    <property type="entry name" value="Multidrug resistance protein D"/>
    <property type="match status" value="1"/>
</dbReference>
<feature type="compositionally biased region" description="Basic and acidic residues" evidence="5">
    <location>
        <begin position="162"/>
        <end position="175"/>
    </location>
</feature>
<evidence type="ECO:0000256" key="1">
    <source>
        <dbReference type="ARBA" id="ARBA00004651"/>
    </source>
</evidence>
<gene>
    <name evidence="8" type="ORF">ACFPZ3_13710</name>
</gene>
<dbReference type="SUPFAM" id="SSF103473">
    <property type="entry name" value="MFS general substrate transporter"/>
    <property type="match status" value="1"/>
</dbReference>
<keyword evidence="4 6" id="KW-0472">Membrane</keyword>
<evidence type="ECO:0000259" key="7">
    <source>
        <dbReference type="PROSITE" id="PS50850"/>
    </source>
</evidence>
<dbReference type="InterPro" id="IPR011701">
    <property type="entry name" value="MFS"/>
</dbReference>
<keyword evidence="9" id="KW-1185">Reference proteome</keyword>